<keyword evidence="3" id="KW-1185">Reference proteome</keyword>
<gene>
    <name evidence="2" type="ORF">QBC40DRAFT_328633</name>
</gene>
<reference evidence="2" key="1">
    <citation type="journal article" date="2023" name="Mol. Phylogenet. Evol.">
        <title>Genome-scale phylogeny and comparative genomics of the fungal order Sordariales.</title>
        <authorList>
            <person name="Hensen N."/>
            <person name="Bonometti L."/>
            <person name="Westerberg I."/>
            <person name="Brannstrom I.O."/>
            <person name="Guillou S."/>
            <person name="Cros-Aarteil S."/>
            <person name="Calhoun S."/>
            <person name="Haridas S."/>
            <person name="Kuo A."/>
            <person name="Mondo S."/>
            <person name="Pangilinan J."/>
            <person name="Riley R."/>
            <person name="LaButti K."/>
            <person name="Andreopoulos B."/>
            <person name="Lipzen A."/>
            <person name="Chen C."/>
            <person name="Yan M."/>
            <person name="Daum C."/>
            <person name="Ng V."/>
            <person name="Clum A."/>
            <person name="Steindorff A."/>
            <person name="Ohm R.A."/>
            <person name="Martin F."/>
            <person name="Silar P."/>
            <person name="Natvig D.O."/>
            <person name="Lalanne C."/>
            <person name="Gautier V."/>
            <person name="Ament-Velasquez S.L."/>
            <person name="Kruys A."/>
            <person name="Hutchinson M.I."/>
            <person name="Powell A.J."/>
            <person name="Barry K."/>
            <person name="Miller A.N."/>
            <person name="Grigoriev I.V."/>
            <person name="Debuchy R."/>
            <person name="Gladieux P."/>
            <person name="Hiltunen Thoren M."/>
            <person name="Johannesson H."/>
        </authorList>
    </citation>
    <scope>NUCLEOTIDE SEQUENCE</scope>
    <source>
        <strain evidence="2">CBS 315.58</strain>
    </source>
</reference>
<keyword evidence="1" id="KW-0732">Signal</keyword>
<evidence type="ECO:0000313" key="2">
    <source>
        <dbReference type="EMBL" id="KAK4199498.1"/>
    </source>
</evidence>
<proteinExistence type="predicted"/>
<name>A0AAN6XG30_9PEZI</name>
<protein>
    <submittedName>
        <fullName evidence="2">Uncharacterized protein</fullName>
    </submittedName>
</protein>
<accession>A0AAN6XG30</accession>
<dbReference type="AlphaFoldDB" id="A0AAN6XG30"/>
<feature type="chain" id="PRO_5042897368" evidence="1">
    <location>
        <begin position="21"/>
        <end position="198"/>
    </location>
</feature>
<dbReference type="Pfam" id="PF17615">
    <property type="entry name" value="C166"/>
    <property type="match status" value="1"/>
</dbReference>
<reference evidence="2" key="2">
    <citation type="submission" date="2023-05" db="EMBL/GenBank/DDBJ databases">
        <authorList>
            <consortium name="Lawrence Berkeley National Laboratory"/>
            <person name="Steindorff A."/>
            <person name="Hensen N."/>
            <person name="Bonometti L."/>
            <person name="Westerberg I."/>
            <person name="Brannstrom I.O."/>
            <person name="Guillou S."/>
            <person name="Cros-Aarteil S."/>
            <person name="Calhoun S."/>
            <person name="Haridas S."/>
            <person name="Kuo A."/>
            <person name="Mondo S."/>
            <person name="Pangilinan J."/>
            <person name="Riley R."/>
            <person name="Labutti K."/>
            <person name="Andreopoulos B."/>
            <person name="Lipzen A."/>
            <person name="Chen C."/>
            <person name="Yanf M."/>
            <person name="Daum C."/>
            <person name="Ng V."/>
            <person name="Clum A."/>
            <person name="Ohm R."/>
            <person name="Martin F."/>
            <person name="Silar P."/>
            <person name="Natvig D."/>
            <person name="Lalanne C."/>
            <person name="Gautier V."/>
            <person name="Ament-Velasquez S.L."/>
            <person name="Kruys A."/>
            <person name="Hutchinson M.I."/>
            <person name="Powell A.J."/>
            <person name="Barry K."/>
            <person name="Miller A.N."/>
            <person name="Grigoriev I.V."/>
            <person name="Debuchy R."/>
            <person name="Gladieux P."/>
            <person name="Thoren M.H."/>
            <person name="Johannesson H."/>
        </authorList>
    </citation>
    <scope>NUCLEOTIDE SEQUENCE</scope>
    <source>
        <strain evidence="2">CBS 315.58</strain>
    </source>
</reference>
<comment type="caution">
    <text evidence="2">The sequence shown here is derived from an EMBL/GenBank/DDBJ whole genome shotgun (WGS) entry which is preliminary data.</text>
</comment>
<evidence type="ECO:0000256" key="1">
    <source>
        <dbReference type="SAM" id="SignalP"/>
    </source>
</evidence>
<evidence type="ECO:0000313" key="3">
    <source>
        <dbReference type="Proteomes" id="UP001303160"/>
    </source>
</evidence>
<dbReference type="EMBL" id="MU863931">
    <property type="protein sequence ID" value="KAK4199498.1"/>
    <property type="molecule type" value="Genomic_DNA"/>
</dbReference>
<sequence>MVSLRSLTTFLLSLTPTVLAVTPSTVVNNLEALKNKSIDLQVPAREVNLINAQLFVLGRGPIPGLITQYNTFIDFVDGLNAAYQGSPPFAAGDAIAATIPNAFRGFTREHSILLNILIGNARLAGFVPGVGVLPPLNTAMGTVLSKARAALETYTARVVALTDAAADSQIEGSGAEINGTYTVTYNYYQNGLLTDILG</sequence>
<feature type="signal peptide" evidence="1">
    <location>
        <begin position="1"/>
        <end position="20"/>
    </location>
</feature>
<organism evidence="2 3">
    <name type="scientific">Triangularia verruculosa</name>
    <dbReference type="NCBI Taxonomy" id="2587418"/>
    <lineage>
        <taxon>Eukaryota</taxon>
        <taxon>Fungi</taxon>
        <taxon>Dikarya</taxon>
        <taxon>Ascomycota</taxon>
        <taxon>Pezizomycotina</taxon>
        <taxon>Sordariomycetes</taxon>
        <taxon>Sordariomycetidae</taxon>
        <taxon>Sordariales</taxon>
        <taxon>Podosporaceae</taxon>
        <taxon>Triangularia</taxon>
    </lineage>
</organism>
<dbReference type="Proteomes" id="UP001303160">
    <property type="component" value="Unassembled WGS sequence"/>
</dbReference>